<organism evidence="1 2">
    <name type="scientific">Phormidium tenue NIES-30</name>
    <dbReference type="NCBI Taxonomy" id="549789"/>
    <lineage>
        <taxon>Bacteria</taxon>
        <taxon>Bacillati</taxon>
        <taxon>Cyanobacteriota</taxon>
        <taxon>Cyanophyceae</taxon>
        <taxon>Oscillatoriophycideae</taxon>
        <taxon>Oscillatoriales</taxon>
        <taxon>Oscillatoriaceae</taxon>
        <taxon>Phormidium</taxon>
    </lineage>
</organism>
<name>A0A1U7IY81_9CYAN</name>
<protein>
    <submittedName>
        <fullName evidence="1">Uncharacterized protein</fullName>
    </submittedName>
</protein>
<comment type="caution">
    <text evidence="1">The sequence shown here is derived from an EMBL/GenBank/DDBJ whole genome shotgun (WGS) entry which is preliminary data.</text>
</comment>
<dbReference type="AlphaFoldDB" id="A0A1U7IY81"/>
<accession>A0A1U7IY81</accession>
<sequence>MSRRQRVILRLDVEVDSDAGRLFTYLKTNPAISLREAVLRALKVFYLPWALEPELSQPELQALAQTLLEDMQLRSLQIQNRFLAISGASPVLVMAQAPGSQPLSAVPRAAESLSPVRADPDPFIDVDMDLAAAGLDDF</sequence>
<gene>
    <name evidence="1" type="ORF">NIES30_24890</name>
</gene>
<proteinExistence type="predicted"/>
<dbReference type="STRING" id="549789.NIES30_24890"/>
<dbReference type="Proteomes" id="UP000185557">
    <property type="component" value="Unassembled WGS sequence"/>
</dbReference>
<reference evidence="1 2" key="1">
    <citation type="submission" date="2016-11" db="EMBL/GenBank/DDBJ databases">
        <title>Draft Genome Sequences of Nine Cyanobacterial Strains from Diverse Habitats.</title>
        <authorList>
            <person name="Zhu T."/>
            <person name="Hou S."/>
            <person name="Lu X."/>
            <person name="Hess W.R."/>
        </authorList>
    </citation>
    <scope>NUCLEOTIDE SEQUENCE [LARGE SCALE GENOMIC DNA]</scope>
    <source>
        <strain evidence="1 2">NIES-30</strain>
    </source>
</reference>
<evidence type="ECO:0000313" key="1">
    <source>
        <dbReference type="EMBL" id="OKH43450.1"/>
    </source>
</evidence>
<dbReference type="OrthoDB" id="583359at2"/>
<dbReference type="RefSeq" id="WP_073611155.1">
    <property type="nucleotide sequence ID" value="NZ_MRCG01000033.1"/>
</dbReference>
<evidence type="ECO:0000313" key="2">
    <source>
        <dbReference type="Proteomes" id="UP000185557"/>
    </source>
</evidence>
<keyword evidence="2" id="KW-1185">Reference proteome</keyword>
<dbReference type="EMBL" id="MRCG01000033">
    <property type="protein sequence ID" value="OKH43450.1"/>
    <property type="molecule type" value="Genomic_DNA"/>
</dbReference>